<keyword evidence="2" id="KW-1185">Reference proteome</keyword>
<name>A0ABV3ZIE7_9BACT</name>
<gene>
    <name evidence="1" type="ORF">QTN47_19335</name>
</gene>
<evidence type="ECO:0000313" key="2">
    <source>
        <dbReference type="Proteomes" id="UP001560573"/>
    </source>
</evidence>
<reference evidence="1 2" key="1">
    <citation type="submission" date="2023-07" db="EMBL/GenBank/DDBJ databases">
        <authorList>
            <person name="Lian W.-H."/>
        </authorList>
    </citation>
    <scope>NUCLEOTIDE SEQUENCE [LARGE SCALE GENOMIC DNA]</scope>
    <source>
        <strain evidence="1 2">SYSU DXS3180</strain>
    </source>
</reference>
<proteinExistence type="predicted"/>
<protein>
    <submittedName>
        <fullName evidence="1">Uncharacterized protein</fullName>
    </submittedName>
</protein>
<accession>A0ABV3ZIE7</accession>
<dbReference type="RefSeq" id="WP_369331074.1">
    <property type="nucleotide sequence ID" value="NZ_JAULBC010000006.1"/>
</dbReference>
<organism evidence="1 2">
    <name type="scientific">Danxiaibacter flavus</name>
    <dbReference type="NCBI Taxonomy" id="3049108"/>
    <lineage>
        <taxon>Bacteria</taxon>
        <taxon>Pseudomonadati</taxon>
        <taxon>Bacteroidota</taxon>
        <taxon>Chitinophagia</taxon>
        <taxon>Chitinophagales</taxon>
        <taxon>Chitinophagaceae</taxon>
        <taxon>Danxiaibacter</taxon>
    </lineage>
</organism>
<dbReference type="Proteomes" id="UP001560573">
    <property type="component" value="Unassembled WGS sequence"/>
</dbReference>
<sequence>MKKVVLAIMLALVTGVSFGQMKIGSNPSTINKSSILELESTKQGLLLPRVPGSNLGVSPLNAAPDGMIVYVIDSSALCVRRNGVWLKMSLDIVANSNWTLNGNAGTNEATNFIGTTDGQGVVFKANNNALLKLTSTGNIQVPNNTTTLPVVPSTDQTQVQVLLVDPATGNILQRKIALSAFSNAIVSLGNLRDSVHEFATSNIPDTGITIKSSSNGAGTATHTLNIPIQDGSAATNAKGLLTYADWVRFDANAKAAIVDGAFSASSISTGVTIDPNTDPLKPGTQVVTLHAANASNPGGVSIADQTFGGSKNFRDSLAVGLAANTYATSTFEVNGSIASNITTMTTSGAIDEKSNTILATPGASAMTITLPSPTNIKGRMYTIKKVGSGDPDGGIDSPVTIATTGGTIDGGANYVIYNDWTFVTLQTDGTNWYIIKK</sequence>
<comment type="caution">
    <text evidence="1">The sequence shown here is derived from an EMBL/GenBank/DDBJ whole genome shotgun (WGS) entry which is preliminary data.</text>
</comment>
<evidence type="ECO:0000313" key="1">
    <source>
        <dbReference type="EMBL" id="MEX6689667.1"/>
    </source>
</evidence>
<dbReference type="EMBL" id="JAULBC010000006">
    <property type="protein sequence ID" value="MEX6689667.1"/>
    <property type="molecule type" value="Genomic_DNA"/>
</dbReference>